<feature type="compositionally biased region" description="Polar residues" evidence="1">
    <location>
        <begin position="75"/>
        <end position="87"/>
    </location>
</feature>
<feature type="region of interest" description="Disordered" evidence="1">
    <location>
        <begin position="1"/>
        <end position="104"/>
    </location>
</feature>
<gene>
    <name evidence="2" type="ORF">M0R45_002333</name>
</gene>
<sequence length="104" mass="11603">MITSHHHVATLQPWPHLHRTMPAKQEKNRAAASIKSPAVLDPQSYHHRRRSDRETQPTSPAASNPQLTMPAPPKTQATTVEPSSIPSQHWRRITSLGVSPSRLV</sequence>
<evidence type="ECO:0000313" key="2">
    <source>
        <dbReference type="EMBL" id="KAK9901000.1"/>
    </source>
</evidence>
<keyword evidence="3" id="KW-1185">Reference proteome</keyword>
<feature type="compositionally biased region" description="Polar residues" evidence="1">
    <location>
        <begin position="56"/>
        <end position="67"/>
    </location>
</feature>
<dbReference type="Proteomes" id="UP001457282">
    <property type="component" value="Unassembled WGS sequence"/>
</dbReference>
<dbReference type="AlphaFoldDB" id="A0AAW1VI61"/>
<accession>A0AAW1VI61</accession>
<reference evidence="2 3" key="1">
    <citation type="journal article" date="2023" name="G3 (Bethesda)">
        <title>A chromosome-length genome assembly and annotation of blackberry (Rubus argutus, cv. 'Hillquist').</title>
        <authorList>
            <person name="Bruna T."/>
            <person name="Aryal R."/>
            <person name="Dudchenko O."/>
            <person name="Sargent D.J."/>
            <person name="Mead D."/>
            <person name="Buti M."/>
            <person name="Cavallini A."/>
            <person name="Hytonen T."/>
            <person name="Andres J."/>
            <person name="Pham M."/>
            <person name="Weisz D."/>
            <person name="Mascagni F."/>
            <person name="Usai G."/>
            <person name="Natali L."/>
            <person name="Bassil N."/>
            <person name="Fernandez G.E."/>
            <person name="Lomsadze A."/>
            <person name="Armour M."/>
            <person name="Olukolu B."/>
            <person name="Poorten T."/>
            <person name="Britton C."/>
            <person name="Davik J."/>
            <person name="Ashrafi H."/>
            <person name="Aiden E.L."/>
            <person name="Borodovsky M."/>
            <person name="Worthington M."/>
        </authorList>
    </citation>
    <scope>NUCLEOTIDE SEQUENCE [LARGE SCALE GENOMIC DNA]</scope>
    <source>
        <strain evidence="2">PI 553951</strain>
    </source>
</reference>
<comment type="caution">
    <text evidence="2">The sequence shown here is derived from an EMBL/GenBank/DDBJ whole genome shotgun (WGS) entry which is preliminary data.</text>
</comment>
<protein>
    <submittedName>
        <fullName evidence="2">Uncharacterized protein</fullName>
    </submittedName>
</protein>
<evidence type="ECO:0000256" key="1">
    <source>
        <dbReference type="SAM" id="MobiDB-lite"/>
    </source>
</evidence>
<dbReference type="EMBL" id="JBEDUW010000344">
    <property type="protein sequence ID" value="KAK9901000.1"/>
    <property type="molecule type" value="Genomic_DNA"/>
</dbReference>
<evidence type="ECO:0000313" key="3">
    <source>
        <dbReference type="Proteomes" id="UP001457282"/>
    </source>
</evidence>
<proteinExistence type="predicted"/>
<name>A0AAW1VI61_RUBAR</name>
<organism evidence="2 3">
    <name type="scientific">Rubus argutus</name>
    <name type="common">Southern blackberry</name>
    <dbReference type="NCBI Taxonomy" id="59490"/>
    <lineage>
        <taxon>Eukaryota</taxon>
        <taxon>Viridiplantae</taxon>
        <taxon>Streptophyta</taxon>
        <taxon>Embryophyta</taxon>
        <taxon>Tracheophyta</taxon>
        <taxon>Spermatophyta</taxon>
        <taxon>Magnoliopsida</taxon>
        <taxon>eudicotyledons</taxon>
        <taxon>Gunneridae</taxon>
        <taxon>Pentapetalae</taxon>
        <taxon>rosids</taxon>
        <taxon>fabids</taxon>
        <taxon>Rosales</taxon>
        <taxon>Rosaceae</taxon>
        <taxon>Rosoideae</taxon>
        <taxon>Rosoideae incertae sedis</taxon>
        <taxon>Rubus</taxon>
    </lineage>
</organism>